<keyword evidence="5" id="KW-0297">G-protein coupled receptor</keyword>
<dbReference type="Proteomes" id="UP000186922">
    <property type="component" value="Unassembled WGS sequence"/>
</dbReference>
<evidence type="ECO:0000256" key="7">
    <source>
        <dbReference type="ARBA" id="ARBA00023170"/>
    </source>
</evidence>
<feature type="transmembrane region" description="Helical" evidence="10">
    <location>
        <begin position="300"/>
        <end position="324"/>
    </location>
</feature>
<evidence type="ECO:0000313" key="13">
    <source>
        <dbReference type="Proteomes" id="UP000186922"/>
    </source>
</evidence>
<dbReference type="EMBL" id="BDGG01000002">
    <property type="protein sequence ID" value="GAU94527.1"/>
    <property type="molecule type" value="Genomic_DNA"/>
</dbReference>
<gene>
    <name evidence="12" type="primary">RvY_06287</name>
    <name evidence="12" type="synonym">RvY_06287.1</name>
    <name evidence="12" type="ORF">RvY_06287-1</name>
</gene>
<dbReference type="InterPro" id="IPR017452">
    <property type="entry name" value="GPCR_Rhodpsn_7TM"/>
</dbReference>
<dbReference type="PANTHER" id="PTHR24228">
    <property type="entry name" value="B2 BRADYKININ RECEPTOR/ANGIOTENSIN II RECEPTOR"/>
    <property type="match status" value="1"/>
</dbReference>
<comment type="caution">
    <text evidence="12">The sequence shown here is derived from an EMBL/GenBank/DDBJ whole genome shotgun (WGS) entry which is preliminary data.</text>
</comment>
<dbReference type="Gene3D" id="1.20.1070.10">
    <property type="entry name" value="Rhodopsin 7-helix transmembrane proteins"/>
    <property type="match status" value="1"/>
</dbReference>
<feature type="transmembrane region" description="Helical" evidence="10">
    <location>
        <begin position="69"/>
        <end position="92"/>
    </location>
</feature>
<keyword evidence="4 10" id="KW-1133">Transmembrane helix</keyword>
<evidence type="ECO:0000256" key="2">
    <source>
        <dbReference type="ARBA" id="ARBA00022475"/>
    </source>
</evidence>
<evidence type="ECO:0000256" key="8">
    <source>
        <dbReference type="ARBA" id="ARBA00023224"/>
    </source>
</evidence>
<feature type="compositionally biased region" description="Basic and acidic residues" evidence="9">
    <location>
        <begin position="267"/>
        <end position="278"/>
    </location>
</feature>
<dbReference type="GO" id="GO:0004930">
    <property type="term" value="F:G protein-coupled receptor activity"/>
    <property type="evidence" value="ECO:0007669"/>
    <property type="project" value="UniProtKB-KW"/>
</dbReference>
<reference evidence="12 13" key="1">
    <citation type="journal article" date="2016" name="Nat. Commun.">
        <title>Extremotolerant tardigrade genome and improved radiotolerance of human cultured cells by tardigrade-unique protein.</title>
        <authorList>
            <person name="Hashimoto T."/>
            <person name="Horikawa D.D."/>
            <person name="Saito Y."/>
            <person name="Kuwahara H."/>
            <person name="Kozuka-Hata H."/>
            <person name="Shin-I T."/>
            <person name="Minakuchi Y."/>
            <person name="Ohishi K."/>
            <person name="Motoyama A."/>
            <person name="Aizu T."/>
            <person name="Enomoto A."/>
            <person name="Kondo K."/>
            <person name="Tanaka S."/>
            <person name="Hara Y."/>
            <person name="Koshikawa S."/>
            <person name="Sagara H."/>
            <person name="Miura T."/>
            <person name="Yokobori S."/>
            <person name="Miyagawa K."/>
            <person name="Suzuki Y."/>
            <person name="Kubo T."/>
            <person name="Oyama M."/>
            <person name="Kohara Y."/>
            <person name="Fujiyama A."/>
            <person name="Arakawa K."/>
            <person name="Katayama T."/>
            <person name="Toyoda A."/>
            <person name="Kunieda T."/>
        </authorList>
    </citation>
    <scope>NUCLEOTIDE SEQUENCE [LARGE SCALE GENOMIC DNA]</scope>
    <source>
        <strain evidence="12 13">YOKOZUNA-1</strain>
    </source>
</reference>
<accession>A0A1D1V4F3</accession>
<keyword evidence="3 10" id="KW-0812">Transmembrane</keyword>
<keyword evidence="8" id="KW-0807">Transducer</keyword>
<comment type="subcellular location">
    <subcellularLocation>
        <location evidence="1">Cell membrane</location>
        <topology evidence="1">Multi-pass membrane protein</topology>
    </subcellularLocation>
</comment>
<evidence type="ECO:0000256" key="5">
    <source>
        <dbReference type="ARBA" id="ARBA00023040"/>
    </source>
</evidence>
<keyword evidence="6 10" id="KW-0472">Membrane</keyword>
<dbReference type="GO" id="GO:0005886">
    <property type="term" value="C:plasma membrane"/>
    <property type="evidence" value="ECO:0007669"/>
    <property type="project" value="UniProtKB-SubCell"/>
</dbReference>
<organism evidence="12 13">
    <name type="scientific">Ramazzottius varieornatus</name>
    <name type="common">Water bear</name>
    <name type="synonym">Tardigrade</name>
    <dbReference type="NCBI Taxonomy" id="947166"/>
    <lineage>
        <taxon>Eukaryota</taxon>
        <taxon>Metazoa</taxon>
        <taxon>Ecdysozoa</taxon>
        <taxon>Tardigrada</taxon>
        <taxon>Eutardigrada</taxon>
        <taxon>Parachela</taxon>
        <taxon>Hypsibioidea</taxon>
        <taxon>Ramazzottiidae</taxon>
        <taxon>Ramazzottius</taxon>
    </lineage>
</organism>
<keyword evidence="13" id="KW-1185">Reference proteome</keyword>
<feature type="transmembrane region" description="Helical" evidence="10">
    <location>
        <begin position="244"/>
        <end position="264"/>
    </location>
</feature>
<feature type="transmembrane region" description="Helical" evidence="10">
    <location>
        <begin position="145"/>
        <end position="169"/>
    </location>
</feature>
<evidence type="ECO:0000256" key="6">
    <source>
        <dbReference type="ARBA" id="ARBA00023136"/>
    </source>
</evidence>
<protein>
    <recommendedName>
        <fullName evidence="11">G-protein coupled receptors family 1 profile domain-containing protein</fullName>
    </recommendedName>
</protein>
<dbReference type="AlphaFoldDB" id="A0A1D1V4F3"/>
<name>A0A1D1V4F3_RAMVA</name>
<evidence type="ECO:0000256" key="1">
    <source>
        <dbReference type="ARBA" id="ARBA00004651"/>
    </source>
</evidence>
<dbReference type="InterPro" id="IPR000276">
    <property type="entry name" value="GPCR_Rhodpsn"/>
</dbReference>
<keyword evidence="7" id="KW-0675">Receptor</keyword>
<evidence type="ECO:0000259" key="11">
    <source>
        <dbReference type="PROSITE" id="PS50262"/>
    </source>
</evidence>
<feature type="transmembrane region" description="Helical" evidence="10">
    <location>
        <begin position="104"/>
        <end position="125"/>
    </location>
</feature>
<evidence type="ECO:0000256" key="10">
    <source>
        <dbReference type="SAM" id="Phobius"/>
    </source>
</evidence>
<dbReference type="CDD" id="cd00637">
    <property type="entry name" value="7tm_classA_rhodopsin-like"/>
    <property type="match status" value="1"/>
</dbReference>
<evidence type="ECO:0000256" key="4">
    <source>
        <dbReference type="ARBA" id="ARBA00022989"/>
    </source>
</evidence>
<proteinExistence type="predicted"/>
<dbReference type="PANTHER" id="PTHR24228:SF74">
    <property type="entry name" value="G-PROTEIN COUPLED RECEPTORS FAMILY 1 PROFILE DOMAIN-CONTAINING PROTEIN"/>
    <property type="match status" value="1"/>
</dbReference>
<feature type="region of interest" description="Disordered" evidence="9">
    <location>
        <begin position="267"/>
        <end position="290"/>
    </location>
</feature>
<dbReference type="Pfam" id="PF00001">
    <property type="entry name" value="7tm_1"/>
    <property type="match status" value="1"/>
</dbReference>
<dbReference type="SUPFAM" id="SSF81321">
    <property type="entry name" value="Family A G protein-coupled receptor-like"/>
    <property type="match status" value="1"/>
</dbReference>
<feature type="transmembrane region" description="Helical" evidence="10">
    <location>
        <begin position="189"/>
        <end position="210"/>
    </location>
</feature>
<evidence type="ECO:0000256" key="3">
    <source>
        <dbReference type="ARBA" id="ARBA00022692"/>
    </source>
</evidence>
<feature type="domain" description="G-protein coupled receptors family 1 profile" evidence="11">
    <location>
        <begin position="83"/>
        <end position="353"/>
    </location>
</feature>
<sequence length="379" mass="42886">MAITDLDGSAPVTDAVILTFCALLRKCFPSKLSTFCCTMNVTDVRNSSTSQSEAMFIHNAVTGEALCSWAVSTLLLMIISSVLNTWNLLALLAHQRRRPWTSWYVLLAHLYVIDLFCSSILYTSNVANISFPYWVIWDDRVFCQIIGFICTYSAICSSTSICAMAILRVYTAFHRRLSALILHRKVRKFLVLLFAFIHLISFLASASAYVTSSRGEIDPPYDLCGHDPYDDSHSYGAQIVKMTAWAFLPTVVTAVCYGQVHRLLRKEKNSRSQRDSAQQRRQRSAPPSSPQREVQCLQVLSYRLVVMILLKVVVHYPIAFFYLLRSGEASKPGIHLLVLTLHFSSTFFNAILYGMADPQMRKSHRRLAEKLCGKCCVHR</sequence>
<dbReference type="PROSITE" id="PS50262">
    <property type="entry name" value="G_PROTEIN_RECEP_F1_2"/>
    <property type="match status" value="1"/>
</dbReference>
<feature type="transmembrane region" description="Helical" evidence="10">
    <location>
        <begin position="336"/>
        <end position="356"/>
    </location>
</feature>
<evidence type="ECO:0000256" key="9">
    <source>
        <dbReference type="SAM" id="MobiDB-lite"/>
    </source>
</evidence>
<evidence type="ECO:0000313" key="12">
    <source>
        <dbReference type="EMBL" id="GAU94527.1"/>
    </source>
</evidence>
<keyword evidence="2" id="KW-1003">Cell membrane</keyword>